<evidence type="ECO:0000313" key="3">
    <source>
        <dbReference type="Proteomes" id="UP001549366"/>
    </source>
</evidence>
<dbReference type="SUPFAM" id="SSF55729">
    <property type="entry name" value="Acyl-CoA N-acyltransferases (Nat)"/>
    <property type="match status" value="1"/>
</dbReference>
<proteinExistence type="predicted"/>
<dbReference type="InterPro" id="IPR000182">
    <property type="entry name" value="GNAT_dom"/>
</dbReference>
<dbReference type="Pfam" id="PF13508">
    <property type="entry name" value="Acetyltransf_7"/>
    <property type="match status" value="1"/>
</dbReference>
<sequence length="191" mass="21522">MKIVTATEADRTIIFSMLAKSFAEDPYVSWLYPDKDLRMSIWPRVMEAIGGKAIGCRTTYMTADGSGAILWLPPGVEPDLEKKIQIFQASIPPSRLEAVREMDRQYFNLKPPSSPWVLSIIAVDPDHQQQGIGSALMEYSLKQIGDQAKELFVLSCNPRNISFYQRSGFELLGRIQADDAPPMHPLLRINH</sequence>
<evidence type="ECO:0000259" key="1">
    <source>
        <dbReference type="PROSITE" id="PS51186"/>
    </source>
</evidence>
<organism evidence="2 3">
    <name type="scientific">Endozoicomonas lisbonensis</name>
    <dbReference type="NCBI Taxonomy" id="3120522"/>
    <lineage>
        <taxon>Bacteria</taxon>
        <taxon>Pseudomonadati</taxon>
        <taxon>Pseudomonadota</taxon>
        <taxon>Gammaproteobacteria</taxon>
        <taxon>Oceanospirillales</taxon>
        <taxon>Endozoicomonadaceae</taxon>
        <taxon>Endozoicomonas</taxon>
    </lineage>
</organism>
<feature type="domain" description="N-acetyltransferase" evidence="1">
    <location>
        <begin position="1"/>
        <end position="188"/>
    </location>
</feature>
<reference evidence="2 3" key="1">
    <citation type="submission" date="2024-06" db="EMBL/GenBank/DDBJ databases">
        <title>Genomic Encyclopedia of Type Strains, Phase V (KMG-V): Genome sequencing to study the core and pangenomes of soil and plant-associated prokaryotes.</title>
        <authorList>
            <person name="Whitman W."/>
        </authorList>
    </citation>
    <scope>NUCLEOTIDE SEQUENCE [LARGE SCALE GENOMIC DNA]</scope>
    <source>
        <strain evidence="2 3">NE40</strain>
    </source>
</reference>
<dbReference type="PANTHER" id="PTHR42791:SF1">
    <property type="entry name" value="N-ACETYLTRANSFERASE DOMAIN-CONTAINING PROTEIN"/>
    <property type="match status" value="1"/>
</dbReference>
<dbReference type="Gene3D" id="3.40.630.30">
    <property type="match status" value="1"/>
</dbReference>
<dbReference type="PROSITE" id="PS51186">
    <property type="entry name" value="GNAT"/>
    <property type="match status" value="1"/>
</dbReference>
<protein>
    <submittedName>
        <fullName evidence="2">GNAT superfamily N-acetyltransferase</fullName>
    </submittedName>
</protein>
<dbReference type="Proteomes" id="UP001549366">
    <property type="component" value="Unassembled WGS sequence"/>
</dbReference>
<evidence type="ECO:0000313" key="2">
    <source>
        <dbReference type="EMBL" id="MET4757729.1"/>
    </source>
</evidence>
<name>A0ABV2SK47_9GAMM</name>
<comment type="caution">
    <text evidence="2">The sequence shown here is derived from an EMBL/GenBank/DDBJ whole genome shotgun (WGS) entry which is preliminary data.</text>
</comment>
<gene>
    <name evidence="2" type="ORF">V5J35_002921</name>
</gene>
<dbReference type="InterPro" id="IPR016181">
    <property type="entry name" value="Acyl_CoA_acyltransferase"/>
</dbReference>
<accession>A0ABV2SK47</accession>
<dbReference type="InterPro" id="IPR052523">
    <property type="entry name" value="Trichothecene_AcTrans"/>
</dbReference>
<dbReference type="PANTHER" id="PTHR42791">
    <property type="entry name" value="GNAT FAMILY ACETYLTRANSFERASE"/>
    <property type="match status" value="1"/>
</dbReference>
<dbReference type="CDD" id="cd04301">
    <property type="entry name" value="NAT_SF"/>
    <property type="match status" value="1"/>
</dbReference>
<dbReference type="RefSeq" id="WP_354007861.1">
    <property type="nucleotide sequence ID" value="NZ_JBEWTA010000001.1"/>
</dbReference>
<keyword evidence="3" id="KW-1185">Reference proteome</keyword>
<dbReference type="EMBL" id="JBEWTB010000002">
    <property type="protein sequence ID" value="MET4757729.1"/>
    <property type="molecule type" value="Genomic_DNA"/>
</dbReference>